<dbReference type="InterPro" id="IPR012854">
    <property type="entry name" value="Cu_amine_oxidase-like_N"/>
</dbReference>
<dbReference type="SUPFAM" id="SSF55383">
    <property type="entry name" value="Copper amine oxidase, domain N"/>
    <property type="match status" value="1"/>
</dbReference>
<accession>A0A1I6DEE0</accession>
<dbReference type="Proteomes" id="UP000199584">
    <property type="component" value="Unassembled WGS sequence"/>
</dbReference>
<evidence type="ECO:0000313" key="4">
    <source>
        <dbReference type="Proteomes" id="UP000199584"/>
    </source>
</evidence>
<evidence type="ECO:0000259" key="2">
    <source>
        <dbReference type="Pfam" id="PF07833"/>
    </source>
</evidence>
<dbReference type="Pfam" id="PF07833">
    <property type="entry name" value="Cu_amine_oxidN1"/>
    <property type="match status" value="1"/>
</dbReference>
<dbReference type="RefSeq" id="WP_092482786.1">
    <property type="nucleotide sequence ID" value="NZ_FOYM01000009.1"/>
</dbReference>
<dbReference type="InterPro" id="IPR036582">
    <property type="entry name" value="Mao_N_sf"/>
</dbReference>
<reference evidence="4" key="1">
    <citation type="submission" date="2016-10" db="EMBL/GenBank/DDBJ databases">
        <authorList>
            <person name="Varghese N."/>
            <person name="Submissions S."/>
        </authorList>
    </citation>
    <scope>NUCLEOTIDE SEQUENCE [LARGE SCALE GENOMIC DNA]</scope>
    <source>
        <strain evidence="4">DSM 3669</strain>
    </source>
</reference>
<dbReference type="OrthoDB" id="9780101at2"/>
<feature type="domain" description="Copper amine oxidase-like N-terminal" evidence="2">
    <location>
        <begin position="53"/>
        <end position="101"/>
    </location>
</feature>
<protein>
    <submittedName>
        <fullName evidence="3">Copper amine oxidase N-terminal domain-containing protein</fullName>
    </submittedName>
</protein>
<gene>
    <name evidence="3" type="ORF">SAMN05660706_10990</name>
</gene>
<evidence type="ECO:0000313" key="3">
    <source>
        <dbReference type="EMBL" id="SFR03767.1"/>
    </source>
</evidence>
<evidence type="ECO:0000256" key="1">
    <source>
        <dbReference type="SAM" id="Coils"/>
    </source>
</evidence>
<organism evidence="3 4">
    <name type="scientific">Desulfoscipio geothermicus DSM 3669</name>
    <dbReference type="NCBI Taxonomy" id="1121426"/>
    <lineage>
        <taxon>Bacteria</taxon>
        <taxon>Bacillati</taxon>
        <taxon>Bacillota</taxon>
        <taxon>Clostridia</taxon>
        <taxon>Eubacteriales</taxon>
        <taxon>Desulfallaceae</taxon>
        <taxon>Desulfoscipio</taxon>
    </lineage>
</organism>
<feature type="coiled-coil region" evidence="1">
    <location>
        <begin position="115"/>
        <end position="166"/>
    </location>
</feature>
<proteinExistence type="predicted"/>
<dbReference type="STRING" id="39060.SAMN05660706_10990"/>
<sequence>MQLTKKIMGVFAISKRFLTLLFVLVLTIAAAGFAEASVATKQVKVNYSDIKLVVDGKAVSILPSQEPFMLNGVTYVPLRLAGEALDCYVNWQGQTKTVNISSKSSAQVISLMTQVKQKDQEITTLKARVAELEKQLEQEKAAGEDLDDLEDELLDDYDTLEDVEIDDITLDGDEDEVEVEIEVDLGDYDDEWNDLNDNDIEDWLEDLVADIQDELDDDTEVTGVIIDTDSDDVLVDFEKDGDDDLDVDFEDEDYRGGSDIEDVEDSLDGDRYSVDNLDFAVSYVNCDEEDEEVVVYLDAEDSDASSRWSDISDSDKENDVEDICDDIVDIFDDDAGVDVETVNVYFYDENNQLLDNFEYDVDSGELS</sequence>
<dbReference type="AlphaFoldDB" id="A0A1I6DEE0"/>
<keyword evidence="4" id="KW-1185">Reference proteome</keyword>
<keyword evidence="1" id="KW-0175">Coiled coil</keyword>
<name>A0A1I6DEE0_9FIRM</name>
<dbReference type="EMBL" id="FOYM01000009">
    <property type="protein sequence ID" value="SFR03767.1"/>
    <property type="molecule type" value="Genomic_DNA"/>
</dbReference>